<comment type="caution">
    <text evidence="1">The sequence shown here is derived from an EMBL/GenBank/DDBJ whole genome shotgun (WGS) entry which is preliminary data.</text>
</comment>
<accession>A0ACC3BVU4</accession>
<protein>
    <submittedName>
        <fullName evidence="1">Uncharacterized protein</fullName>
    </submittedName>
</protein>
<evidence type="ECO:0000313" key="2">
    <source>
        <dbReference type="Proteomes" id="UP000798662"/>
    </source>
</evidence>
<gene>
    <name evidence="1" type="ORF">I4F81_004588</name>
</gene>
<dbReference type="Proteomes" id="UP000798662">
    <property type="component" value="Chromosome 1"/>
</dbReference>
<evidence type="ECO:0000313" key="1">
    <source>
        <dbReference type="EMBL" id="KAK1862012.1"/>
    </source>
</evidence>
<sequence>MPTPLAPSLPPLPPAGASSPTTGAPSLGTLPPHLLRRVADALLRSHCRRPSASPPPQRPRHPCWGGGPRRGDPFGASLGAGWLVGVAEAEQLVTPAAWAAAVGTYGLTCRTALAALRGAVVGLSLPVPRALCMPCGLSPPSAVDIDGAAAALGGWVAPFLRHCPGVVALELWPRAAGEMGYHPEAAADMDAAVVAAVEGSAVRLRAVAKWALGLSAEMEAALGTAPLTSFTVSDSACDEMREAEDGDDDGDYHPVRNLLRFHASSLRYVHVSWLGTPLFQWIASFPPGTSLPHMRTLRVTAAFGESRPGDSPAGLLARTFPHLAVLDLSTDLLVDTLMVEHCGLTGDDLDEVIALEGLEALHLGSNHALGPVGLRLLLEERGDTLRELHLGDPAGFAASPHVDVAAALATAPGLLRLVWPFILRPNVATALIVDPGKEGHGADGSAGEENDGGARVGAGAGGASTPLGRTLQALEAVLPPTPEDAALVLAVLAAGAPQLRFLSVRPSGAVRPAAKGAYWAAVSAHPTLIGALADRGSDSNGRLTVRAVLKTGVVTPRAD</sequence>
<keyword evidence="2" id="KW-1185">Reference proteome</keyword>
<proteinExistence type="predicted"/>
<name>A0ACC3BVU4_PYRYE</name>
<dbReference type="EMBL" id="CM020618">
    <property type="protein sequence ID" value="KAK1862012.1"/>
    <property type="molecule type" value="Genomic_DNA"/>
</dbReference>
<reference evidence="1" key="1">
    <citation type="submission" date="2019-11" db="EMBL/GenBank/DDBJ databases">
        <title>Nori genome reveals adaptations in red seaweeds to the harsh intertidal environment.</title>
        <authorList>
            <person name="Wang D."/>
            <person name="Mao Y."/>
        </authorList>
    </citation>
    <scope>NUCLEOTIDE SEQUENCE</scope>
    <source>
        <tissue evidence="1">Gametophyte</tissue>
    </source>
</reference>
<organism evidence="1 2">
    <name type="scientific">Pyropia yezoensis</name>
    <name type="common">Susabi-nori</name>
    <name type="synonym">Porphyra yezoensis</name>
    <dbReference type="NCBI Taxonomy" id="2788"/>
    <lineage>
        <taxon>Eukaryota</taxon>
        <taxon>Rhodophyta</taxon>
        <taxon>Bangiophyceae</taxon>
        <taxon>Bangiales</taxon>
        <taxon>Bangiaceae</taxon>
        <taxon>Pyropia</taxon>
    </lineage>
</organism>